<dbReference type="EMBL" id="JAMKOV010000078">
    <property type="protein sequence ID" value="KAI8034241.1"/>
    <property type="molecule type" value="Genomic_DNA"/>
</dbReference>
<reference evidence="2" key="1">
    <citation type="journal article" date="2023" name="Genome Biol. Evol.">
        <title>Long-read-based Genome Assembly of Drosophila gunungcola Reveals Fewer Chemosensory Genes in Flower-breeding Species.</title>
        <authorList>
            <person name="Negi A."/>
            <person name="Liao B.Y."/>
            <person name="Yeh S.D."/>
        </authorList>
    </citation>
    <scope>NUCLEOTIDE SEQUENCE</scope>
    <source>
        <strain evidence="2">Sukarami</strain>
    </source>
</reference>
<gene>
    <name evidence="2" type="ORF">M5D96_013000</name>
</gene>
<dbReference type="AlphaFoldDB" id="A0A9P9YC80"/>
<feature type="region of interest" description="Disordered" evidence="1">
    <location>
        <begin position="1"/>
        <end position="22"/>
    </location>
</feature>
<evidence type="ECO:0000313" key="2">
    <source>
        <dbReference type="EMBL" id="KAI8034241.1"/>
    </source>
</evidence>
<protein>
    <submittedName>
        <fullName evidence="2">Uncharacterized protein</fullName>
    </submittedName>
</protein>
<comment type="caution">
    <text evidence="2">The sequence shown here is derived from an EMBL/GenBank/DDBJ whole genome shotgun (WGS) entry which is preliminary data.</text>
</comment>
<organism evidence="2 3">
    <name type="scientific">Drosophila gunungcola</name>
    <name type="common">fruit fly</name>
    <dbReference type="NCBI Taxonomy" id="103775"/>
    <lineage>
        <taxon>Eukaryota</taxon>
        <taxon>Metazoa</taxon>
        <taxon>Ecdysozoa</taxon>
        <taxon>Arthropoda</taxon>
        <taxon>Hexapoda</taxon>
        <taxon>Insecta</taxon>
        <taxon>Pterygota</taxon>
        <taxon>Neoptera</taxon>
        <taxon>Endopterygota</taxon>
        <taxon>Diptera</taxon>
        <taxon>Brachycera</taxon>
        <taxon>Muscomorpha</taxon>
        <taxon>Ephydroidea</taxon>
        <taxon>Drosophilidae</taxon>
        <taxon>Drosophila</taxon>
        <taxon>Sophophora</taxon>
    </lineage>
</organism>
<accession>A0A9P9YC80</accession>
<proteinExistence type="predicted"/>
<keyword evidence="3" id="KW-1185">Reference proteome</keyword>
<evidence type="ECO:0000256" key="1">
    <source>
        <dbReference type="SAM" id="MobiDB-lite"/>
    </source>
</evidence>
<sequence length="131" mass="13743">MTTSTIKPSGGEEVPPAGVMGGVGDVGDVGVAASLSKRDSEEDTWASKGYNYINPFVHRIEIDSHIEVAKVSEPDPSSLPPSPPTTLFLLLPLSISPFHSCKSGTCAISRRASKGGLRYGFPQNVAIMLSA</sequence>
<evidence type="ECO:0000313" key="3">
    <source>
        <dbReference type="Proteomes" id="UP001059596"/>
    </source>
</evidence>
<name>A0A9P9YC80_9MUSC</name>
<dbReference type="Proteomes" id="UP001059596">
    <property type="component" value="Unassembled WGS sequence"/>
</dbReference>